<accession>A0ABS5FWX1</accession>
<keyword evidence="4" id="KW-0812">Transmembrane</keyword>
<dbReference type="Proteomes" id="UP001315278">
    <property type="component" value="Unassembled WGS sequence"/>
</dbReference>
<name>A0ABS5FWX1_9BRAD</name>
<reference evidence="6" key="1">
    <citation type="journal article" date="2021" name="ISME J.">
        <title>Evolutionary origin and ecological implication of a unique nif island in free-living Bradyrhizobium lineages.</title>
        <authorList>
            <person name="Tao J."/>
        </authorList>
    </citation>
    <scope>NUCLEOTIDE SEQUENCE [LARGE SCALE GENOMIC DNA]</scope>
    <source>
        <strain evidence="6">SZCCT0434</strain>
    </source>
</reference>
<feature type="compositionally biased region" description="Basic and acidic residues" evidence="3">
    <location>
        <begin position="1"/>
        <end position="11"/>
    </location>
</feature>
<dbReference type="EMBL" id="JAFCJH010000077">
    <property type="protein sequence ID" value="MBR0801320.1"/>
    <property type="molecule type" value="Genomic_DNA"/>
</dbReference>
<gene>
    <name evidence="5" type="ORF">JQ615_38835</name>
</gene>
<evidence type="ECO:0000313" key="5">
    <source>
        <dbReference type="EMBL" id="MBR0801320.1"/>
    </source>
</evidence>
<dbReference type="PANTHER" id="PTHR30386:SF19">
    <property type="entry name" value="MULTIDRUG EXPORT PROTEIN EMRA-RELATED"/>
    <property type="match status" value="1"/>
</dbReference>
<keyword evidence="4" id="KW-0472">Membrane</keyword>
<evidence type="ECO:0000256" key="4">
    <source>
        <dbReference type="SAM" id="Phobius"/>
    </source>
</evidence>
<comment type="subcellular location">
    <subcellularLocation>
        <location evidence="1">Cell envelope</location>
    </subcellularLocation>
</comment>
<keyword evidence="6" id="KW-1185">Reference proteome</keyword>
<comment type="caution">
    <text evidence="5">The sequence shown here is derived from an EMBL/GenBank/DDBJ whole genome shotgun (WGS) entry which is preliminary data.</text>
</comment>
<keyword evidence="2" id="KW-0175">Coiled coil</keyword>
<feature type="coiled-coil region" evidence="2">
    <location>
        <begin position="285"/>
        <end position="315"/>
    </location>
</feature>
<evidence type="ECO:0000256" key="1">
    <source>
        <dbReference type="ARBA" id="ARBA00004196"/>
    </source>
</evidence>
<dbReference type="InterPro" id="IPR050739">
    <property type="entry name" value="MFP"/>
</dbReference>
<dbReference type="PANTHER" id="PTHR30386">
    <property type="entry name" value="MEMBRANE FUSION SUBUNIT OF EMRAB-TOLC MULTIDRUG EFFLUX PUMP"/>
    <property type="match status" value="1"/>
</dbReference>
<dbReference type="RefSeq" id="WP_212495404.1">
    <property type="nucleotide sequence ID" value="NZ_JAFCJH010000077.1"/>
</dbReference>
<organism evidence="5 6">
    <name type="scientific">Bradyrhizobium jicamae</name>
    <dbReference type="NCBI Taxonomy" id="280332"/>
    <lineage>
        <taxon>Bacteria</taxon>
        <taxon>Pseudomonadati</taxon>
        <taxon>Pseudomonadota</taxon>
        <taxon>Alphaproteobacteria</taxon>
        <taxon>Hyphomicrobiales</taxon>
        <taxon>Nitrobacteraceae</taxon>
        <taxon>Bradyrhizobium</taxon>
    </lineage>
</organism>
<feature type="region of interest" description="Disordered" evidence="3">
    <location>
        <begin position="1"/>
        <end position="63"/>
    </location>
</feature>
<evidence type="ECO:0000256" key="3">
    <source>
        <dbReference type="SAM" id="MobiDB-lite"/>
    </source>
</evidence>
<evidence type="ECO:0000256" key="2">
    <source>
        <dbReference type="SAM" id="Coils"/>
    </source>
</evidence>
<sequence>MTDHARARVSNEESSSTPRSSAEVALPSHKGARGLQDELKERWSHSDEQPEHDQRPDGAKPMQTGVIVRRSLRVIAGLAIVAVFGWMPLRAVWQSSSVEAIVNSRLVTLRSPIDGRVSSLLDLSRQMGPVREGELVARIVNPRGDRMRLDDLRRQLARLENQRPTLSAKLATADSARQDLARQAAQFRDGRILQLEARTAELRTSIEAAATRLEEATAAVERASTLARSGAVSTVELARLTREQSVAQQAELAARIRLEGATVELAAARRGTYLGDSYNDRPSSVQREEEMRQRAEDLKADLMQVDAEIDWLAREMITERTRFVERSESNITLPAAGQIWEVMTSPGEDVRAGQPLLKVLDCTQALITANVTERVYNELQLGDHATFEPSDGGPGIDGTVTNLTGASGAPANLAINPDVLSKEPYRVTVTLPPVNVAASGCTVGRTGRVVFSGTKS</sequence>
<evidence type="ECO:0000313" key="6">
    <source>
        <dbReference type="Proteomes" id="UP001315278"/>
    </source>
</evidence>
<keyword evidence="4" id="KW-1133">Transmembrane helix</keyword>
<feature type="compositionally biased region" description="Low complexity" evidence="3">
    <location>
        <begin position="12"/>
        <end position="23"/>
    </location>
</feature>
<feature type="compositionally biased region" description="Basic and acidic residues" evidence="3">
    <location>
        <begin position="35"/>
        <end position="58"/>
    </location>
</feature>
<proteinExistence type="predicted"/>
<feature type="transmembrane region" description="Helical" evidence="4">
    <location>
        <begin position="72"/>
        <end position="93"/>
    </location>
</feature>
<protein>
    <submittedName>
        <fullName evidence="5">HlyD family efflux transporter periplasmic adaptor subunit</fullName>
    </submittedName>
</protein>